<dbReference type="RefSeq" id="WP_179078904.1">
    <property type="nucleotide sequence ID" value="NZ_FTOE01000001.1"/>
</dbReference>
<keyword evidence="4" id="KW-1185">Reference proteome</keyword>
<gene>
    <name evidence="3" type="ORF">SAMN05421760_101978</name>
</gene>
<dbReference type="PANTHER" id="PTHR10277:SF9">
    <property type="entry name" value="2-ISOPROPYLMALATE SYNTHASE 1, CHLOROPLASTIC-RELATED"/>
    <property type="match status" value="1"/>
</dbReference>
<dbReference type="CDD" id="cd07944">
    <property type="entry name" value="DRE_TIM_HOA_like"/>
    <property type="match status" value="1"/>
</dbReference>
<evidence type="ECO:0000313" key="4">
    <source>
        <dbReference type="Proteomes" id="UP000185999"/>
    </source>
</evidence>
<protein>
    <submittedName>
        <fullName evidence="3">4-hydroxy 2-oxovalerate aldolase</fullName>
    </submittedName>
</protein>
<reference evidence="4" key="1">
    <citation type="submission" date="2017-01" db="EMBL/GenBank/DDBJ databases">
        <authorList>
            <person name="Varghese N."/>
            <person name="Submissions S."/>
        </authorList>
    </citation>
    <scope>NUCLEOTIDE SEQUENCE [LARGE SCALE GENOMIC DNA]</scope>
    <source>
        <strain evidence="4">DSM 22306</strain>
    </source>
</reference>
<dbReference type="InterPro" id="IPR013785">
    <property type="entry name" value="Aldolase_TIM"/>
</dbReference>
<dbReference type="PANTHER" id="PTHR10277">
    <property type="entry name" value="HOMOCITRATE SYNTHASE-RELATED"/>
    <property type="match status" value="1"/>
</dbReference>
<dbReference type="Proteomes" id="UP000185999">
    <property type="component" value="Unassembled WGS sequence"/>
</dbReference>
<organism evidence="3 4">
    <name type="scientific">Neptunomonas antarctica</name>
    <dbReference type="NCBI Taxonomy" id="619304"/>
    <lineage>
        <taxon>Bacteria</taxon>
        <taxon>Pseudomonadati</taxon>
        <taxon>Pseudomonadota</taxon>
        <taxon>Gammaproteobacteria</taxon>
        <taxon>Oceanospirillales</taxon>
        <taxon>Oceanospirillaceae</taxon>
        <taxon>Neptunomonas</taxon>
    </lineage>
</organism>
<name>A0A1N7JD72_9GAMM</name>
<sequence length="541" mass="59712">MNIKKNNIKMLDCTLRDGGYYTNWDFSSELIGRYLRAMKAAKVDVVELGFRFWGNEGFKGACAFTTDEFLRTLEIPSGLTVGVMLNASDIIMDGALSEERLQLLIPEFASTTPLDLVRIACHVHEFRAALPAASWLKCRGYQVGFNLMQVADRSVQELESLSQEVAAFPVDVLYFADSLGGMQISDVSRVIRALSSSWPGLIGIHTHNNQGLAMSNALKALDEGAAWVDSTIAGMGRGPGNARTEEMVVEVDSLLNRTSDSLPLLSLISSTFGPMKEKKGWGTSIYYYLSGKYGIHPTYIQEMLSDPRYDDEDILAVIDHLRENGAKKFSIDELDIASRFYKGEPRGTWEAASLLEGRDVLILGAGPSVIEHREAIERYVHRQKPLVLALNTRTDIAGELIDFRVASHPVRMLSDVEAHLCLSQPLITPASMLPKNLLASFAEKVLLDFGVGVEPDTFKFGREYCITPSPLVMAYALAVTYSGKAKSISLAGFDGYPRGDARNDEIDMVLQSFKVMNTRQPCVSITPTIHRGIVVKSVYSL</sequence>
<dbReference type="GO" id="GO:0003852">
    <property type="term" value="F:2-isopropylmalate synthase activity"/>
    <property type="evidence" value="ECO:0007669"/>
    <property type="project" value="TreeGrafter"/>
</dbReference>
<dbReference type="SUPFAM" id="SSF51569">
    <property type="entry name" value="Aldolase"/>
    <property type="match status" value="1"/>
</dbReference>
<proteinExistence type="predicted"/>
<dbReference type="EMBL" id="FTOE01000001">
    <property type="protein sequence ID" value="SIS47257.1"/>
    <property type="molecule type" value="Genomic_DNA"/>
</dbReference>
<evidence type="ECO:0000313" key="3">
    <source>
        <dbReference type="EMBL" id="SIS47257.1"/>
    </source>
</evidence>
<evidence type="ECO:0000259" key="2">
    <source>
        <dbReference type="PROSITE" id="PS50991"/>
    </source>
</evidence>
<dbReference type="InterPro" id="IPR050073">
    <property type="entry name" value="2-IPM_HCS-like"/>
</dbReference>
<dbReference type="Pfam" id="PF00682">
    <property type="entry name" value="HMGL-like"/>
    <property type="match status" value="1"/>
</dbReference>
<accession>A0A1N7JD72</accession>
<dbReference type="PROSITE" id="PS50991">
    <property type="entry name" value="PYR_CT"/>
    <property type="match status" value="1"/>
</dbReference>
<dbReference type="STRING" id="619304.SAMN05421760_101978"/>
<dbReference type="Gene3D" id="3.20.20.70">
    <property type="entry name" value="Aldolase class I"/>
    <property type="match status" value="1"/>
</dbReference>
<dbReference type="GO" id="GO:0009098">
    <property type="term" value="P:L-leucine biosynthetic process"/>
    <property type="evidence" value="ECO:0007669"/>
    <property type="project" value="TreeGrafter"/>
</dbReference>
<keyword evidence="1" id="KW-0464">Manganese</keyword>
<dbReference type="AlphaFoldDB" id="A0A1N7JD72"/>
<evidence type="ECO:0000256" key="1">
    <source>
        <dbReference type="ARBA" id="ARBA00023211"/>
    </source>
</evidence>
<feature type="domain" description="Pyruvate carboxyltransferase" evidence="2">
    <location>
        <begin position="8"/>
        <end position="266"/>
    </location>
</feature>
<dbReference type="InterPro" id="IPR000891">
    <property type="entry name" value="PYR_CT"/>
</dbReference>